<sequence>MSFHSQPDKVKGGGNENNPLSMTSSSSSRAPAVSDRRNRDGGSTMQQRSIMVDSMTSSGLRNTHGVSSSAAAATAATVSPVGIIATDEFGFPSPSLPSSARKQLQPPQQQHFKQHPHMTMTVPTPPIRQMEKVVTMPMSRQQHQQQQHRRLPLQRQQLSTQQQPKNKNNYDFIRQYTSSSSNITSSQQPHISLAAMAMRQVAPPKIIASVGSSSISTTTTTPANKSRTTTTTVTNATTTVRNKITMTTSSSANTKDSKKKYTKYTFQHPSNAMRLSVRTVDLSRRVAFDRQRILRTSSTLSSSSATAVQEELLSSSSSSYNIMSSVALRRMVEEMDRVRNIRRGGGGGGGDHSSIAGVGNTTGNNNNNSGNPCRISPSPNHMAILEFMHGLTTTTSLTTVPRVVRQLRWNVACSEDADPWFDGTYYEEDDGGGGDDEVEEVDDDIGDSRRGKRSNLSLDETRTGLTAAAAARSSVPPMASAMPRRKRPSHGRNDGRYIPIDALASVRSSIPNHSPILTNVKRRLPTRSDVGFANPSPEEVNSKMDEVRKEAEWEEASPRIVLLASGFLLFGDDNESEDMRDDMVDKLHPSCREDVTLWAGGAIPGVPFAGRDFVTLYKRTMLSTKSGKNDNSHATDSANNDIDQRHAKNPRTYSVFAPPVDAMYSSSQLWRPRPFMDRPPGHIYFLACPLDLRLDEGDTEPFFCTMSLYCLPQQRPPSNKMTTTDSASNTYSSDNLFRGKISEDFFFPAGDWNAIEGFKGAGLEVDEGRRQFDSHDDEEPTQQSWRRRKRRAIMSYDPLDVSLGDLHLVIQVYRATGPKSDNGRGNAPTADQTNGSSHSKRGLFAGKLLPSKAKSRQKTQAADESVKNSTLGSFEELGAQYLVPVCFGITPVFPAGYISHQKIEKLALISFPDASLSNEDFVKLLTSISNTYSLPAAKSAQTTCGSADLFTSYLGRDFTRALLDQPPQLFNNSHDDVEPVGPQLLADVMGECAISFDELPSGDAKRQRSNLRRLPLSQESGYSSSFDLKEVLYFPPRSIPRKYDDDTTFASSTIINLLYVYPCLIRWNSDQTSGLDRFSLRVQVVEQELPLDQHSFDSSDPTYQALQSIYNPSSPAGPPLVESYFTKVFKIQSQPTSDSKAKSTRKDTPLRDEIKIRLPDILDRRHFLLFSLFVLHDDGNVENISETTIPFIISSKESTSSTRVTTVIPNGLHRIRLSEAIQIHVETRLASSFHVSDPSVATLLRDYPLIPSSASSGISVHSGMDSASSSSDVIVHASSGFPFLDILTMASGYAVKRHFLSLVHAHMVNLLHQKCPPYYFESVFDMFGRGDSSWHRLVPWETTDRLLAIIRGMFEILDKARTAHQEREHPMLSVHYLRLVKSFLDNFDEDLFAHHSSEVQYSENGDNSTRDSIDSSHALDDDALYEAPSVSFHESKDRKRTPRYTVTSPRGDIQPKPFSRKAFVASRSEEIHAESDLGEDRDYFDDDETVMTLSTYTSRMDSGSVFPVIPEQDSLSIREYDEIHHSKSSTSEIQEETSTGWGCGSGIPSQSTRRRTPVQIKSSTPFSFAAKRAEDMANRMNNVAQMMIAPCIAPPVDEMIAGGSTGGPLSLGNGAVRNGKIRAASELVASNVRQKKLTLCNYSWRLICSLPQPFLKQGCANAQSPFEPSSDAEEEGDTTNPPPYLRGNQSCLKISPLAFHPMKEYDELNMNHSPTLSRPFLYEVIFAVWVQVWTSVAVSMKSNAQFHGSSSFIPHWPHELVLGGHNSTSDTTMAFSFVRNISFFVPLCLKSLALRCAKSNTSKLIVPMTLLDDNHIQVLIALFETIALGLLRQAMSGSSGYANSDQMLTKTLMDCDFAMDFLAGVIPLVHPSQCATLLLSYFNILEQCHAIKSNIRLSKCASQIRLHAVERISVMPAFARLNFPIVFTGTYPRTKVASNTWSNQIEAIKWESVVQKDWDSVQRFPNTFWLSTFFMNQCFSICKDSCNILIFEAINQARASKLGRKRGDSGLSRDDLRRIESLAFHSILIAYESLIRRQAMDSRFQTVTSSTRVAAMFTRVVLQQTVGSVTILARMDPNHKVRLMWLLSFLYIMQEGPDAILRDELRMFCKDNQIYEFVQILKLASSTCQHFIPGVESLPVLGGLSKEMTQEAFNCISASVILLIDECFDVVSRDKYVLEKLGRRIFDLLLHLLSTPQSSVTHLRTLGGTAHALDKFGAFIFLKSVDSSLQHWGRIVLTMMNSKELSVRSMAVDFLVSLLAGAYQELGSIDQISLTLLTVLPEVVAREIALCSVSGLVVLLENAEASLWPLRRALADVEETNPLDDDRVDPQILPSLTTLCRTAQAIIDCVLVEIRLRCSSKLVLGDISKAFCSSPLATGFRQVKGLPANTVFDADEESVLEAASFFSHETSLLQKLRWLLTLRDLHVAKGQWAEVAQVMILCAEFLMKSLDHLHNHWQPSHFHLWNDHRRSPWISSVGLPDSKRSRGNNVVMEFAHAFLEPNIMIQQREHTTPKYLLSVEGVCSTLISVIDQIEFAYVEEGGLEDLACSQMEELLNMVTNIISDESKGYRSKAIAALRRVRASICSKLAKFSDVGNNSARDADRGTQIYLRIVLSGNKPHRFQESTTIPTSFEWGVPSICRVSKRTLVEAARIKQLNPTNSWEECICQAFAWPLIEALRIVDVKRAIVLVTGGSHEIANDETKTYISAVIVQKKSANKSRKFFVRQGSKTVTEYTVAHRFPHSLSRQRSLITSEIKIA</sequence>
<feature type="compositionally biased region" description="Low complexity" evidence="1">
    <location>
        <begin position="103"/>
        <end position="122"/>
    </location>
</feature>
<feature type="compositionally biased region" description="Basic and acidic residues" evidence="1">
    <location>
        <begin position="1"/>
        <end position="11"/>
    </location>
</feature>
<dbReference type="PANTHER" id="PTHR24330">
    <property type="entry name" value="HOMEOBOX PROTEIN BARH-LIKE"/>
    <property type="match status" value="1"/>
</dbReference>
<feature type="region of interest" description="Disordered" evidence="1">
    <location>
        <begin position="1"/>
        <end position="48"/>
    </location>
</feature>
<accession>A0ABD3M5I2</accession>
<feature type="region of interest" description="Disordered" evidence="1">
    <location>
        <begin position="342"/>
        <end position="372"/>
    </location>
</feature>
<organism evidence="2 3">
    <name type="scientific">Discostella pseudostelligera</name>
    <dbReference type="NCBI Taxonomy" id="259834"/>
    <lineage>
        <taxon>Eukaryota</taxon>
        <taxon>Sar</taxon>
        <taxon>Stramenopiles</taxon>
        <taxon>Ochrophyta</taxon>
        <taxon>Bacillariophyta</taxon>
        <taxon>Coscinodiscophyceae</taxon>
        <taxon>Thalassiosirophycidae</taxon>
        <taxon>Stephanodiscales</taxon>
        <taxon>Stephanodiscaceae</taxon>
        <taxon>Discostella</taxon>
    </lineage>
</organism>
<dbReference type="Proteomes" id="UP001530293">
    <property type="component" value="Unassembled WGS sequence"/>
</dbReference>
<feature type="region of interest" description="Disordered" evidence="1">
    <location>
        <begin position="92"/>
        <end position="123"/>
    </location>
</feature>
<dbReference type="InterPro" id="IPR052145">
    <property type="entry name" value="Mediator/Homeobox_domain"/>
</dbReference>
<feature type="region of interest" description="Disordered" evidence="1">
    <location>
        <begin position="138"/>
        <end position="167"/>
    </location>
</feature>
<feature type="region of interest" description="Disordered" evidence="1">
    <location>
        <begin position="1430"/>
        <end position="1465"/>
    </location>
</feature>
<evidence type="ECO:0000313" key="2">
    <source>
        <dbReference type="EMBL" id="KAL3758998.1"/>
    </source>
</evidence>
<feature type="compositionally biased region" description="Acidic residues" evidence="1">
    <location>
        <begin position="425"/>
        <end position="445"/>
    </location>
</feature>
<comment type="caution">
    <text evidence="2">The sequence shown here is derived from an EMBL/GenBank/DDBJ whole genome shotgun (WGS) entry which is preliminary data.</text>
</comment>
<keyword evidence="3" id="KW-1185">Reference proteome</keyword>
<reference evidence="2 3" key="1">
    <citation type="submission" date="2024-10" db="EMBL/GenBank/DDBJ databases">
        <title>Updated reference genomes for cyclostephanoid diatoms.</title>
        <authorList>
            <person name="Roberts W.R."/>
            <person name="Alverson A.J."/>
        </authorList>
    </citation>
    <scope>NUCLEOTIDE SEQUENCE [LARGE SCALE GENOMIC DNA]</scope>
    <source>
        <strain evidence="2 3">AJA232-27</strain>
    </source>
</reference>
<name>A0ABD3M5I2_9STRA</name>
<feature type="region of interest" description="Disordered" evidence="1">
    <location>
        <begin position="1526"/>
        <end position="1559"/>
    </location>
</feature>
<feature type="compositionally biased region" description="Low complexity" evidence="1">
    <location>
        <begin position="359"/>
        <end position="371"/>
    </location>
</feature>
<feature type="compositionally biased region" description="Low complexity" evidence="1">
    <location>
        <begin position="1528"/>
        <end position="1539"/>
    </location>
</feature>
<protein>
    <recommendedName>
        <fullName evidence="4">C2 DOCK-type domain-containing protein</fullName>
    </recommendedName>
</protein>
<feature type="region of interest" description="Disordered" evidence="1">
    <location>
        <begin position="1661"/>
        <end position="1688"/>
    </location>
</feature>
<feature type="region of interest" description="Disordered" evidence="1">
    <location>
        <begin position="624"/>
        <end position="647"/>
    </location>
</feature>
<evidence type="ECO:0000313" key="3">
    <source>
        <dbReference type="Proteomes" id="UP001530293"/>
    </source>
</evidence>
<feature type="compositionally biased region" description="Low complexity" evidence="1">
    <location>
        <begin position="153"/>
        <end position="163"/>
    </location>
</feature>
<dbReference type="EMBL" id="JALLBG020000214">
    <property type="protein sequence ID" value="KAL3758998.1"/>
    <property type="molecule type" value="Genomic_DNA"/>
</dbReference>
<evidence type="ECO:0000256" key="1">
    <source>
        <dbReference type="SAM" id="MobiDB-lite"/>
    </source>
</evidence>
<proteinExistence type="predicted"/>
<dbReference type="PANTHER" id="PTHR24330:SF10">
    <property type="entry name" value="HOMEOBOX PROTEIN B-H1-RELATED"/>
    <property type="match status" value="1"/>
</dbReference>
<feature type="region of interest" description="Disordered" evidence="1">
    <location>
        <begin position="817"/>
        <end position="841"/>
    </location>
</feature>
<gene>
    <name evidence="2" type="ORF">ACHAWU_008607</name>
</gene>
<feature type="region of interest" description="Disordered" evidence="1">
    <location>
        <begin position="425"/>
        <end position="495"/>
    </location>
</feature>
<evidence type="ECO:0008006" key="4">
    <source>
        <dbReference type="Google" id="ProtNLM"/>
    </source>
</evidence>
<feature type="compositionally biased region" description="Low complexity" evidence="1">
    <location>
        <begin position="467"/>
        <end position="482"/>
    </location>
</feature>